<evidence type="ECO:0000313" key="2">
    <source>
        <dbReference type="EMBL" id="KPL78677.1"/>
    </source>
</evidence>
<sequence length="149" mass="16117">MEKQLVIFTLAGEQFGIDIASVESIIKLQRITSVPQAPDFVEGITNLRGAVLPVVNLERRFGLPAQPQTSETRIVVANIGGLKIGMIVASVSEVLNVEESLIEPPPPIATSINTEFIIGVAKFDSRLIILLDLSRVLTSDEQKLASQLV</sequence>
<dbReference type="GO" id="GO:0005829">
    <property type="term" value="C:cytosol"/>
    <property type="evidence" value="ECO:0007669"/>
    <property type="project" value="TreeGrafter"/>
</dbReference>
<dbReference type="PANTHER" id="PTHR22617">
    <property type="entry name" value="CHEMOTAXIS SENSOR HISTIDINE KINASE-RELATED"/>
    <property type="match status" value="1"/>
</dbReference>
<dbReference type="EMBL" id="LGCL01000016">
    <property type="protein sequence ID" value="KPL78677.1"/>
    <property type="molecule type" value="Genomic_DNA"/>
</dbReference>
<evidence type="ECO:0000259" key="1">
    <source>
        <dbReference type="PROSITE" id="PS50851"/>
    </source>
</evidence>
<dbReference type="Proteomes" id="UP000050417">
    <property type="component" value="Unassembled WGS sequence"/>
</dbReference>
<reference evidence="2 3" key="1">
    <citation type="submission" date="2015-07" db="EMBL/GenBank/DDBJ databases">
        <title>Genome sequence of Ornatilinea apprima DSM 23815.</title>
        <authorList>
            <person name="Hemp J."/>
            <person name="Ward L.M."/>
            <person name="Pace L.A."/>
            <person name="Fischer W.W."/>
        </authorList>
    </citation>
    <scope>NUCLEOTIDE SEQUENCE [LARGE SCALE GENOMIC DNA]</scope>
    <source>
        <strain evidence="2 3">P3M-1</strain>
    </source>
</reference>
<dbReference type="SUPFAM" id="SSF50341">
    <property type="entry name" value="CheW-like"/>
    <property type="match status" value="1"/>
</dbReference>
<keyword evidence="3" id="KW-1185">Reference proteome</keyword>
<dbReference type="Gene3D" id="2.40.50.180">
    <property type="entry name" value="CheA-289, Domain 4"/>
    <property type="match status" value="1"/>
</dbReference>
<dbReference type="RefSeq" id="WP_075061939.1">
    <property type="nucleotide sequence ID" value="NZ_LGCL01000016.1"/>
</dbReference>
<dbReference type="CDD" id="cd00732">
    <property type="entry name" value="CheW"/>
    <property type="match status" value="1"/>
</dbReference>
<dbReference type="GO" id="GO:0006935">
    <property type="term" value="P:chemotaxis"/>
    <property type="evidence" value="ECO:0007669"/>
    <property type="project" value="InterPro"/>
</dbReference>
<accession>A0A0P6YA32</accession>
<dbReference type="SMART" id="SM00260">
    <property type="entry name" value="CheW"/>
    <property type="match status" value="1"/>
</dbReference>
<dbReference type="InterPro" id="IPR002545">
    <property type="entry name" value="CheW-lke_dom"/>
</dbReference>
<protein>
    <submittedName>
        <fullName evidence="2">Chemotaxis protein CheW</fullName>
    </submittedName>
</protein>
<dbReference type="Pfam" id="PF01584">
    <property type="entry name" value="CheW"/>
    <property type="match status" value="1"/>
</dbReference>
<feature type="domain" description="CheW-like" evidence="1">
    <location>
        <begin position="2"/>
        <end position="142"/>
    </location>
</feature>
<dbReference type="PROSITE" id="PS50851">
    <property type="entry name" value="CHEW"/>
    <property type="match status" value="1"/>
</dbReference>
<dbReference type="InterPro" id="IPR039315">
    <property type="entry name" value="CheW"/>
</dbReference>
<dbReference type="Gene3D" id="2.30.30.40">
    <property type="entry name" value="SH3 Domains"/>
    <property type="match status" value="1"/>
</dbReference>
<dbReference type="AlphaFoldDB" id="A0A0P6YA32"/>
<gene>
    <name evidence="2" type="ORF">ADN00_05335</name>
</gene>
<dbReference type="STRING" id="1134406.ADN00_05335"/>
<comment type="caution">
    <text evidence="2">The sequence shown here is derived from an EMBL/GenBank/DDBJ whole genome shotgun (WGS) entry which is preliminary data.</text>
</comment>
<proteinExistence type="predicted"/>
<dbReference type="OrthoDB" id="9794382at2"/>
<dbReference type="InterPro" id="IPR036061">
    <property type="entry name" value="CheW-like_dom_sf"/>
</dbReference>
<dbReference type="PATRIC" id="fig|1134406.4.peg.1539"/>
<organism evidence="2 3">
    <name type="scientific">Ornatilinea apprima</name>
    <dbReference type="NCBI Taxonomy" id="1134406"/>
    <lineage>
        <taxon>Bacteria</taxon>
        <taxon>Bacillati</taxon>
        <taxon>Chloroflexota</taxon>
        <taxon>Anaerolineae</taxon>
        <taxon>Anaerolineales</taxon>
        <taxon>Anaerolineaceae</taxon>
        <taxon>Ornatilinea</taxon>
    </lineage>
</organism>
<evidence type="ECO:0000313" key="3">
    <source>
        <dbReference type="Proteomes" id="UP000050417"/>
    </source>
</evidence>
<dbReference type="PANTHER" id="PTHR22617:SF23">
    <property type="entry name" value="CHEMOTAXIS PROTEIN CHEW"/>
    <property type="match status" value="1"/>
</dbReference>
<name>A0A0P6YA32_9CHLR</name>
<dbReference type="GO" id="GO:0007165">
    <property type="term" value="P:signal transduction"/>
    <property type="evidence" value="ECO:0007669"/>
    <property type="project" value="InterPro"/>
</dbReference>